<comment type="similarity">
    <text evidence="4 16 17">Belongs to the OadG family.</text>
</comment>
<dbReference type="GO" id="GO:0005886">
    <property type="term" value="C:plasma membrane"/>
    <property type="evidence" value="ECO:0007669"/>
    <property type="project" value="UniProtKB-SubCell"/>
</dbReference>
<dbReference type="RefSeq" id="WP_078487868.1">
    <property type="nucleotide sequence ID" value="NZ_MPRJ01000071.1"/>
</dbReference>
<dbReference type="GO" id="GO:0015081">
    <property type="term" value="F:sodium ion transmembrane transporter activity"/>
    <property type="evidence" value="ECO:0007669"/>
    <property type="project" value="UniProtKB-UniRule"/>
</dbReference>
<evidence type="ECO:0000256" key="11">
    <source>
        <dbReference type="ARBA" id="ARBA00023053"/>
    </source>
</evidence>
<sequence length="81" mass="8571">MPISYLLVEGANLMLLGMGSVFIFLTLLVIAMNGMSWLAKAIEGDASHETSVTPAATPKAASEDEDLIAVISAAISRYRSK</sequence>
<dbReference type="OrthoDB" id="5772594at2"/>
<comment type="caution">
    <text evidence="18">The sequence shown here is derived from an EMBL/GenBank/DDBJ whole genome shotgun (WGS) entry which is preliminary data.</text>
</comment>
<accession>A0A1T2KSZ3</accession>
<comment type="function">
    <text evidence="2 16 17">Catalyzes the decarboxylation of oxaloacetate coupled to Na(+) translocation.</text>
</comment>
<comment type="cofactor">
    <cofactor evidence="1 16 17">
        <name>Na(+)</name>
        <dbReference type="ChEBI" id="CHEBI:29101"/>
    </cofactor>
</comment>
<evidence type="ECO:0000256" key="14">
    <source>
        <dbReference type="ARBA" id="ARBA00023201"/>
    </source>
</evidence>
<keyword evidence="14 16" id="KW-0739">Sodium transport</keyword>
<evidence type="ECO:0000256" key="17">
    <source>
        <dbReference type="RuleBase" id="RU004278"/>
    </source>
</evidence>
<evidence type="ECO:0000256" key="10">
    <source>
        <dbReference type="ARBA" id="ARBA00022989"/>
    </source>
</evidence>
<comment type="subunit">
    <text evidence="5 16">Heterotrimer of an alpha, a beta and a gamma subunit.</text>
</comment>
<organism evidence="18 19">
    <name type="scientific">Solemya velesiana gill symbiont</name>
    <dbReference type="NCBI Taxonomy" id="1918948"/>
    <lineage>
        <taxon>Bacteria</taxon>
        <taxon>Pseudomonadati</taxon>
        <taxon>Pseudomonadota</taxon>
        <taxon>Gammaproteobacteria</taxon>
        <taxon>sulfur-oxidizing symbionts</taxon>
    </lineage>
</organism>
<keyword evidence="13 16" id="KW-0472">Membrane</keyword>
<evidence type="ECO:0000256" key="15">
    <source>
        <dbReference type="ARBA" id="ARBA00048176"/>
    </source>
</evidence>
<proteinExistence type="inferred from homology"/>
<keyword evidence="10 16" id="KW-1133">Transmembrane helix</keyword>
<name>A0A1T2KSZ3_9GAMM</name>
<dbReference type="EMBL" id="MPRJ01000071">
    <property type="protein sequence ID" value="OOZ35850.1"/>
    <property type="molecule type" value="Genomic_DNA"/>
</dbReference>
<protein>
    <recommendedName>
        <fullName evidence="16">Probable oxaloacetate decarboxylase gamma chain</fullName>
        <ecNumber evidence="16">7.2.4.2</ecNumber>
    </recommendedName>
</protein>
<dbReference type="InterPro" id="IPR005899">
    <property type="entry name" value="Na_pump_deCOase"/>
</dbReference>
<evidence type="ECO:0000256" key="9">
    <source>
        <dbReference type="ARBA" id="ARBA00022967"/>
    </source>
</evidence>
<keyword evidence="9 16" id="KW-1278">Translocase</keyword>
<evidence type="ECO:0000256" key="6">
    <source>
        <dbReference type="ARBA" id="ARBA00022448"/>
    </source>
</evidence>
<dbReference type="Proteomes" id="UP000190896">
    <property type="component" value="Unassembled WGS sequence"/>
</dbReference>
<evidence type="ECO:0000256" key="5">
    <source>
        <dbReference type="ARBA" id="ARBA00011869"/>
    </source>
</evidence>
<dbReference type="NCBIfam" id="TIGR01195">
    <property type="entry name" value="oadG_fam"/>
    <property type="match status" value="1"/>
</dbReference>
<evidence type="ECO:0000256" key="8">
    <source>
        <dbReference type="ARBA" id="ARBA00022692"/>
    </source>
</evidence>
<evidence type="ECO:0000256" key="12">
    <source>
        <dbReference type="ARBA" id="ARBA00023065"/>
    </source>
</evidence>
<comment type="catalytic activity">
    <reaction evidence="15 16 17">
        <text>oxaloacetate + 2 Na(+)(in) + H(+) = pyruvate + 2 Na(+)(out) + CO2</text>
        <dbReference type="Rhea" id="RHEA:57724"/>
        <dbReference type="ChEBI" id="CHEBI:15361"/>
        <dbReference type="ChEBI" id="CHEBI:15378"/>
        <dbReference type="ChEBI" id="CHEBI:16452"/>
        <dbReference type="ChEBI" id="CHEBI:16526"/>
        <dbReference type="ChEBI" id="CHEBI:29101"/>
        <dbReference type="EC" id="7.2.4.2"/>
    </reaction>
</comment>
<dbReference type="InterPro" id="IPR023424">
    <property type="entry name" value="OadG"/>
</dbReference>
<comment type="subcellular location">
    <subcellularLocation>
        <location evidence="3 16 17">Cell membrane</location>
        <topology evidence="3 16 17">Single-pass membrane protein</topology>
    </subcellularLocation>
</comment>
<evidence type="ECO:0000256" key="7">
    <source>
        <dbReference type="ARBA" id="ARBA00022475"/>
    </source>
</evidence>
<evidence type="ECO:0000256" key="3">
    <source>
        <dbReference type="ARBA" id="ARBA00004162"/>
    </source>
</evidence>
<reference evidence="18 19" key="1">
    <citation type="submission" date="2016-11" db="EMBL/GenBank/DDBJ databases">
        <title>Mixed transmission modes and dynamic genome evolution in an obligate animal-bacterial symbiosis.</title>
        <authorList>
            <person name="Russell S.L."/>
            <person name="Corbett-Detig R.B."/>
            <person name="Cavanaugh C.M."/>
        </authorList>
    </citation>
    <scope>NUCLEOTIDE SEQUENCE [LARGE SCALE GENOMIC DNA]</scope>
    <source>
        <strain evidence="18">Se-Cadez</strain>
    </source>
</reference>
<dbReference type="EC" id="7.2.4.2" evidence="16"/>
<dbReference type="GO" id="GO:0008948">
    <property type="term" value="F:oxaloacetate decarboxylase activity"/>
    <property type="evidence" value="ECO:0007669"/>
    <property type="project" value="UniProtKB-UniRule"/>
</dbReference>
<evidence type="ECO:0000313" key="19">
    <source>
        <dbReference type="Proteomes" id="UP000190896"/>
    </source>
</evidence>
<evidence type="ECO:0000256" key="13">
    <source>
        <dbReference type="ARBA" id="ARBA00023136"/>
    </source>
</evidence>
<feature type="transmembrane region" description="Helical" evidence="16 17">
    <location>
        <begin position="12"/>
        <end position="32"/>
    </location>
</feature>
<gene>
    <name evidence="16" type="primary">oadG</name>
    <name evidence="18" type="ORF">BOW51_09985</name>
</gene>
<keyword evidence="19" id="KW-1185">Reference proteome</keyword>
<dbReference type="GO" id="GO:0015451">
    <property type="term" value="F:decarboxylation-driven active transmembrane transporter activity"/>
    <property type="evidence" value="ECO:0007669"/>
    <property type="project" value="UniProtKB-EC"/>
</dbReference>
<dbReference type="HAMAP" id="MF_00404">
    <property type="entry name" value="OadG"/>
    <property type="match status" value="1"/>
</dbReference>
<evidence type="ECO:0000256" key="4">
    <source>
        <dbReference type="ARBA" id="ARBA00005844"/>
    </source>
</evidence>
<dbReference type="Pfam" id="PF04277">
    <property type="entry name" value="OAD_gamma"/>
    <property type="match status" value="1"/>
</dbReference>
<keyword evidence="6 16" id="KW-0813">Transport</keyword>
<evidence type="ECO:0000313" key="18">
    <source>
        <dbReference type="EMBL" id="OOZ35850.1"/>
    </source>
</evidence>
<evidence type="ECO:0000256" key="16">
    <source>
        <dbReference type="HAMAP-Rule" id="MF_00404"/>
    </source>
</evidence>
<keyword evidence="12 16" id="KW-0406">Ion transport</keyword>
<evidence type="ECO:0000256" key="1">
    <source>
        <dbReference type="ARBA" id="ARBA00001959"/>
    </source>
</evidence>
<keyword evidence="8 16" id="KW-0812">Transmembrane</keyword>
<dbReference type="GO" id="GO:0036376">
    <property type="term" value="P:sodium ion export across plasma membrane"/>
    <property type="evidence" value="ECO:0007669"/>
    <property type="project" value="InterPro"/>
</dbReference>
<keyword evidence="11 16" id="KW-0915">Sodium</keyword>
<evidence type="ECO:0000256" key="2">
    <source>
        <dbReference type="ARBA" id="ARBA00003002"/>
    </source>
</evidence>
<keyword evidence="7 16" id="KW-1003">Cell membrane</keyword>
<dbReference type="AlphaFoldDB" id="A0A1T2KSZ3"/>